<gene>
    <name evidence="3" type="primary">LOC113849273</name>
</gene>
<accession>A0A8B8JTV3</accession>
<dbReference type="GeneID" id="113849273"/>
<sequence>MVQNKAGKDSGKNLGGFVSKTQQKKSLLAGAIFKDDSSGTSEDEVDNSDASTRTPSDNPLLSDFSDGDSSSDSYGGKRMENGGRSSLKESLSGTKGMPIDHVLRSSRRFKKAKTTASQLEETQSQPEFVPDSLADI</sequence>
<feature type="compositionally biased region" description="Basic residues" evidence="1">
    <location>
        <begin position="104"/>
        <end position="113"/>
    </location>
</feature>
<reference evidence="3" key="2">
    <citation type="submission" date="2025-08" db="UniProtKB">
        <authorList>
            <consortium name="RefSeq"/>
        </authorList>
    </citation>
    <scope>IDENTIFICATION</scope>
    <source>
        <tissue evidence="3">Young leaves</tissue>
    </source>
</reference>
<evidence type="ECO:0000313" key="3">
    <source>
        <dbReference type="RefSeq" id="XP_027334850.1"/>
    </source>
</evidence>
<feature type="compositionally biased region" description="Low complexity" evidence="1">
    <location>
        <begin position="62"/>
        <end position="74"/>
    </location>
</feature>
<reference evidence="2" key="1">
    <citation type="journal article" date="2019" name="Toxins">
        <title>Detection of Abrin-Like and Prepropulchellin-Like Toxin Genes and Transcripts Using Whole Genome Sequencing and Full-Length Transcript Sequencing of Abrus precatorius.</title>
        <authorList>
            <person name="Hovde B.T."/>
            <person name="Daligault H.E."/>
            <person name="Hanschen E.R."/>
            <person name="Kunde Y.A."/>
            <person name="Johnson M.B."/>
            <person name="Starkenburg S.R."/>
            <person name="Johnson S.L."/>
        </authorList>
    </citation>
    <scope>NUCLEOTIDE SEQUENCE [LARGE SCALE GENOMIC DNA]</scope>
</reference>
<dbReference type="Proteomes" id="UP000694853">
    <property type="component" value="Unplaced"/>
</dbReference>
<name>A0A8B8JTV3_ABRPR</name>
<keyword evidence="2" id="KW-1185">Reference proteome</keyword>
<evidence type="ECO:0000256" key="1">
    <source>
        <dbReference type="SAM" id="MobiDB-lite"/>
    </source>
</evidence>
<feature type="compositionally biased region" description="Polar residues" evidence="1">
    <location>
        <begin position="48"/>
        <end position="59"/>
    </location>
</feature>
<evidence type="ECO:0000313" key="2">
    <source>
        <dbReference type="Proteomes" id="UP000694853"/>
    </source>
</evidence>
<organism evidence="2 3">
    <name type="scientific">Abrus precatorius</name>
    <name type="common">Indian licorice</name>
    <name type="synonym">Glycine abrus</name>
    <dbReference type="NCBI Taxonomy" id="3816"/>
    <lineage>
        <taxon>Eukaryota</taxon>
        <taxon>Viridiplantae</taxon>
        <taxon>Streptophyta</taxon>
        <taxon>Embryophyta</taxon>
        <taxon>Tracheophyta</taxon>
        <taxon>Spermatophyta</taxon>
        <taxon>Magnoliopsida</taxon>
        <taxon>eudicotyledons</taxon>
        <taxon>Gunneridae</taxon>
        <taxon>Pentapetalae</taxon>
        <taxon>rosids</taxon>
        <taxon>fabids</taxon>
        <taxon>Fabales</taxon>
        <taxon>Fabaceae</taxon>
        <taxon>Papilionoideae</taxon>
        <taxon>50 kb inversion clade</taxon>
        <taxon>NPAAA clade</taxon>
        <taxon>indigoferoid/millettioid clade</taxon>
        <taxon>Abreae</taxon>
        <taxon>Abrus</taxon>
    </lineage>
</organism>
<proteinExistence type="predicted"/>
<feature type="region of interest" description="Disordered" evidence="1">
    <location>
        <begin position="29"/>
        <end position="136"/>
    </location>
</feature>
<dbReference type="RefSeq" id="XP_027334850.1">
    <property type="nucleotide sequence ID" value="XM_027479049.1"/>
</dbReference>
<protein>
    <submittedName>
        <fullName evidence="3">Uncharacterized protein LOC113849273 isoform X2</fullName>
    </submittedName>
</protein>
<dbReference type="AlphaFoldDB" id="A0A8B8JTV3"/>
<feature type="compositionally biased region" description="Polar residues" evidence="1">
    <location>
        <begin position="114"/>
        <end position="126"/>
    </location>
</feature>